<comment type="caution">
    <text evidence="2">The sequence shown here is derived from an EMBL/GenBank/DDBJ whole genome shotgun (WGS) entry which is preliminary data.</text>
</comment>
<feature type="transmembrane region" description="Helical" evidence="1">
    <location>
        <begin position="16"/>
        <end position="42"/>
    </location>
</feature>
<keyword evidence="1" id="KW-0472">Membrane</keyword>
<dbReference type="Proteomes" id="UP000010729">
    <property type="component" value="Unassembled WGS sequence"/>
</dbReference>
<feature type="non-terminal residue" evidence="2">
    <location>
        <position position="64"/>
    </location>
</feature>
<evidence type="ECO:0000313" key="3">
    <source>
        <dbReference type="Proteomes" id="UP000010729"/>
    </source>
</evidence>
<gene>
    <name evidence="2" type="ORF">D477_012565</name>
</gene>
<dbReference type="EMBL" id="ANPE02000146">
    <property type="protein sequence ID" value="EMY33879.1"/>
    <property type="molecule type" value="Genomic_DNA"/>
</dbReference>
<dbReference type="RefSeq" id="WP_005269504.1">
    <property type="nucleotide sequence ID" value="NZ_ANPE02000146.1"/>
</dbReference>
<evidence type="ECO:0000256" key="1">
    <source>
        <dbReference type="SAM" id="Phobius"/>
    </source>
</evidence>
<proteinExistence type="predicted"/>
<name>N1V1L2_9MICC</name>
<accession>N1V1L2</accession>
<reference evidence="2 3" key="1">
    <citation type="journal article" date="2013" name="Genome Announc.">
        <title>Draft Genome Sequence of Arthrobacter crystallopoietes Strain BAB-32, Revealing Genes for Bioremediation.</title>
        <authorList>
            <person name="Joshi M.N."/>
            <person name="Pandit A.S."/>
            <person name="Sharma A."/>
            <person name="Pandya R.V."/>
            <person name="Desai S.M."/>
            <person name="Saxena A.K."/>
            <person name="Bagatharia S.B."/>
        </authorList>
    </citation>
    <scope>NUCLEOTIDE SEQUENCE [LARGE SCALE GENOMIC DNA]</scope>
    <source>
        <strain evidence="2 3">BAB-32</strain>
    </source>
</reference>
<sequence length="64" mass="6245">MENSLPKLLAGRRCGLMALLLGTGLAMAAMAGASALLMMWLLDGAAPFGPGSLGVLVAGMAAAA</sequence>
<keyword evidence="3" id="KW-1185">Reference proteome</keyword>
<keyword evidence="1" id="KW-1133">Transmembrane helix</keyword>
<protein>
    <submittedName>
        <fullName evidence="2">Uncharacterized protein</fullName>
    </submittedName>
</protein>
<organism evidence="2 3">
    <name type="scientific">Arthrobacter crystallopoietes BAB-32</name>
    <dbReference type="NCBI Taxonomy" id="1246476"/>
    <lineage>
        <taxon>Bacteria</taxon>
        <taxon>Bacillati</taxon>
        <taxon>Actinomycetota</taxon>
        <taxon>Actinomycetes</taxon>
        <taxon>Micrococcales</taxon>
        <taxon>Micrococcaceae</taxon>
        <taxon>Crystallibacter</taxon>
    </lineage>
</organism>
<keyword evidence="1" id="KW-0812">Transmembrane</keyword>
<evidence type="ECO:0000313" key="2">
    <source>
        <dbReference type="EMBL" id="EMY33879.1"/>
    </source>
</evidence>
<dbReference type="AlphaFoldDB" id="N1V1L2"/>